<dbReference type="AlphaFoldDB" id="A0A0F9KL23"/>
<feature type="region of interest" description="Disordered" evidence="1">
    <location>
        <begin position="1"/>
        <end position="25"/>
    </location>
</feature>
<dbReference type="EMBL" id="LAZR01013241">
    <property type="protein sequence ID" value="KKM22873.1"/>
    <property type="molecule type" value="Genomic_DNA"/>
</dbReference>
<evidence type="ECO:0000256" key="1">
    <source>
        <dbReference type="SAM" id="MobiDB-lite"/>
    </source>
</evidence>
<feature type="non-terminal residue" evidence="2">
    <location>
        <position position="115"/>
    </location>
</feature>
<sequence>MTEITKPGVYDMPSEEYHADPAPEPSLSSSIAKVLLNKTPRHAWLGHPRLNPGYVAEDNKKYDVGSAAHALLLEGKNAVEIIDAKNFQTNAAKEARDAAYAAGKIPLLPNQAADV</sequence>
<gene>
    <name evidence="2" type="ORF">LCGC14_1620820</name>
</gene>
<name>A0A0F9KL23_9ZZZZ</name>
<dbReference type="Gene3D" id="3.90.320.10">
    <property type="match status" value="1"/>
</dbReference>
<proteinExistence type="predicted"/>
<dbReference type="InterPro" id="IPR011604">
    <property type="entry name" value="PDDEXK-like_dom_sf"/>
</dbReference>
<accession>A0A0F9KL23</accession>
<organism evidence="2">
    <name type="scientific">marine sediment metagenome</name>
    <dbReference type="NCBI Taxonomy" id="412755"/>
    <lineage>
        <taxon>unclassified sequences</taxon>
        <taxon>metagenomes</taxon>
        <taxon>ecological metagenomes</taxon>
    </lineage>
</organism>
<reference evidence="2" key="1">
    <citation type="journal article" date="2015" name="Nature">
        <title>Complex archaea that bridge the gap between prokaryotes and eukaryotes.</title>
        <authorList>
            <person name="Spang A."/>
            <person name="Saw J.H."/>
            <person name="Jorgensen S.L."/>
            <person name="Zaremba-Niedzwiedzka K."/>
            <person name="Martijn J."/>
            <person name="Lind A.E."/>
            <person name="van Eijk R."/>
            <person name="Schleper C."/>
            <person name="Guy L."/>
            <person name="Ettema T.J."/>
        </authorList>
    </citation>
    <scope>NUCLEOTIDE SEQUENCE</scope>
</reference>
<protein>
    <submittedName>
        <fullName evidence="2">Uncharacterized protein</fullName>
    </submittedName>
</protein>
<evidence type="ECO:0000313" key="2">
    <source>
        <dbReference type="EMBL" id="KKM22873.1"/>
    </source>
</evidence>
<comment type="caution">
    <text evidence="2">The sequence shown here is derived from an EMBL/GenBank/DDBJ whole genome shotgun (WGS) entry which is preliminary data.</text>
</comment>